<evidence type="ECO:0000256" key="6">
    <source>
        <dbReference type="SAM" id="Phobius"/>
    </source>
</evidence>
<evidence type="ECO:0000313" key="8">
    <source>
        <dbReference type="EMBL" id="RAG81096.1"/>
    </source>
</evidence>
<evidence type="ECO:0000256" key="3">
    <source>
        <dbReference type="ARBA" id="ARBA00022989"/>
    </source>
</evidence>
<dbReference type="Proteomes" id="UP000248889">
    <property type="component" value="Unassembled WGS sequence"/>
</dbReference>
<dbReference type="OrthoDB" id="9781469at2"/>
<dbReference type="Pfam" id="PF07690">
    <property type="entry name" value="MFS_1"/>
    <property type="match status" value="1"/>
</dbReference>
<comment type="subcellular location">
    <subcellularLocation>
        <location evidence="1">Cell membrane</location>
        <topology evidence="1">Multi-pass membrane protein</topology>
    </subcellularLocation>
</comment>
<dbReference type="AlphaFoldDB" id="A0A2X0IU61"/>
<feature type="transmembrane region" description="Helical" evidence="6">
    <location>
        <begin position="20"/>
        <end position="43"/>
    </location>
</feature>
<feature type="transmembrane region" description="Helical" evidence="6">
    <location>
        <begin position="238"/>
        <end position="256"/>
    </location>
</feature>
<evidence type="ECO:0000259" key="7">
    <source>
        <dbReference type="PROSITE" id="PS50850"/>
    </source>
</evidence>
<evidence type="ECO:0000256" key="1">
    <source>
        <dbReference type="ARBA" id="ARBA00004651"/>
    </source>
</evidence>
<evidence type="ECO:0000256" key="4">
    <source>
        <dbReference type="ARBA" id="ARBA00023136"/>
    </source>
</evidence>
<dbReference type="GO" id="GO:0022857">
    <property type="term" value="F:transmembrane transporter activity"/>
    <property type="evidence" value="ECO:0007669"/>
    <property type="project" value="InterPro"/>
</dbReference>
<keyword evidence="4 6" id="KW-0472">Membrane</keyword>
<feature type="transmembrane region" description="Helical" evidence="6">
    <location>
        <begin position="409"/>
        <end position="429"/>
    </location>
</feature>
<feature type="transmembrane region" description="Helical" evidence="6">
    <location>
        <begin position="315"/>
        <end position="333"/>
    </location>
</feature>
<feature type="transmembrane region" description="Helical" evidence="6">
    <location>
        <begin position="340"/>
        <end position="357"/>
    </location>
</feature>
<dbReference type="PANTHER" id="PTHR42718:SF49">
    <property type="entry name" value="EXPORT PROTEIN"/>
    <property type="match status" value="1"/>
</dbReference>
<gene>
    <name evidence="8" type="ORF">DN069_34655</name>
</gene>
<sequence>MSASISVDAGSSAGGRKGLVLAAMICAVAMTFIDQTIVSIAAPKIQSELHLSGTGVQWAVNAYLLALAAFFALGGRLSDTLGHTRMAVIGVIVFAGASGLCGLTPTGSLAQTWIIVFRAVQGVGGAFMYPAALAIVVNTFDLRSRGRALALFFGIAGGLTAVGPILGGYLTEWTWRGIFWVNIPVALVALLLIAISRPKTQYRPAPIDWVGVLLIAAGVALSVFGFQQSHVWGWTNPLIGLSIAAGAVLLVVFFRYERGRPSPLIDVAIFSDRTFRVQCLILGISMAVFLPMFFFASEYAAVSLGQDTQKSGVTLLYFFIGFVVTSQLGGRMLDRVGAKRPIFMGSVIAAVGFYLWASKATSLDINQLTWPIIVSGAGMGLMVSPSNTDAVNRASSVSYGEATGITQTVRNYASSLSFAVLGTVMISIFQSRISDSLVQQHMPRKAADALAASITHGAYSGSGSGSSSSSSGIPPFIRADFAHGVQYVFYIMSGLMALAAIVALLGLRGGVQAAPATAEAEAEHATAEDSPAA</sequence>
<dbReference type="GO" id="GO:0005886">
    <property type="term" value="C:plasma membrane"/>
    <property type="evidence" value="ECO:0007669"/>
    <property type="project" value="UniProtKB-SubCell"/>
</dbReference>
<dbReference type="PROSITE" id="PS50850">
    <property type="entry name" value="MFS"/>
    <property type="match status" value="1"/>
</dbReference>
<comment type="caution">
    <text evidence="8">The sequence shown here is derived from an EMBL/GenBank/DDBJ whole genome shotgun (WGS) entry which is preliminary data.</text>
</comment>
<dbReference type="InterPro" id="IPR036259">
    <property type="entry name" value="MFS_trans_sf"/>
</dbReference>
<feature type="transmembrane region" description="Helical" evidence="6">
    <location>
        <begin position="55"/>
        <end position="74"/>
    </location>
</feature>
<keyword evidence="3 6" id="KW-1133">Transmembrane helix</keyword>
<dbReference type="PANTHER" id="PTHR42718">
    <property type="entry name" value="MAJOR FACILITATOR SUPERFAMILY MULTIDRUG TRANSPORTER MFSC"/>
    <property type="match status" value="1"/>
</dbReference>
<evidence type="ECO:0000313" key="9">
    <source>
        <dbReference type="Proteomes" id="UP000248889"/>
    </source>
</evidence>
<protein>
    <submittedName>
        <fullName evidence="8">MFS transporter</fullName>
    </submittedName>
</protein>
<dbReference type="CDD" id="cd17321">
    <property type="entry name" value="MFS_MMR_MDR_like"/>
    <property type="match status" value="1"/>
</dbReference>
<dbReference type="Gene3D" id="1.20.1720.10">
    <property type="entry name" value="Multidrug resistance protein D"/>
    <property type="match status" value="1"/>
</dbReference>
<dbReference type="SUPFAM" id="SSF103473">
    <property type="entry name" value="MFS general substrate transporter"/>
    <property type="match status" value="1"/>
</dbReference>
<name>A0A2X0IU61_9ACTN</name>
<dbReference type="GO" id="GO:0046677">
    <property type="term" value="P:response to antibiotic"/>
    <property type="evidence" value="ECO:0007669"/>
    <property type="project" value="UniProtKB-KW"/>
</dbReference>
<feature type="transmembrane region" description="Helical" evidence="6">
    <location>
        <begin position="487"/>
        <end position="507"/>
    </location>
</feature>
<feature type="transmembrane region" description="Helical" evidence="6">
    <location>
        <begin position="277"/>
        <end position="295"/>
    </location>
</feature>
<organism evidence="8 9">
    <name type="scientific">Streptacidiphilus pinicola</name>
    <dbReference type="NCBI Taxonomy" id="2219663"/>
    <lineage>
        <taxon>Bacteria</taxon>
        <taxon>Bacillati</taxon>
        <taxon>Actinomycetota</taxon>
        <taxon>Actinomycetes</taxon>
        <taxon>Kitasatosporales</taxon>
        <taxon>Streptomycetaceae</taxon>
        <taxon>Streptacidiphilus</taxon>
    </lineage>
</organism>
<dbReference type="InterPro" id="IPR020846">
    <property type="entry name" value="MFS_dom"/>
</dbReference>
<dbReference type="EMBL" id="QKYN01000179">
    <property type="protein sequence ID" value="RAG81096.1"/>
    <property type="molecule type" value="Genomic_DNA"/>
</dbReference>
<proteinExistence type="predicted"/>
<evidence type="ECO:0000256" key="5">
    <source>
        <dbReference type="ARBA" id="ARBA00023251"/>
    </source>
</evidence>
<feature type="transmembrane region" description="Helical" evidence="6">
    <location>
        <begin position="369"/>
        <end position="388"/>
    </location>
</feature>
<dbReference type="InterPro" id="IPR011701">
    <property type="entry name" value="MFS"/>
</dbReference>
<reference evidence="8 9" key="1">
    <citation type="submission" date="2018-06" db="EMBL/GenBank/DDBJ databases">
        <title>Streptacidiphilus pinicola sp. nov., isolated from pine grove soil.</title>
        <authorList>
            <person name="Roh S.G."/>
            <person name="Park S."/>
            <person name="Kim M.-K."/>
            <person name="Yun B.-R."/>
            <person name="Park J."/>
            <person name="Kim M.J."/>
            <person name="Kim Y.S."/>
            <person name="Kim S.B."/>
        </authorList>
    </citation>
    <scope>NUCLEOTIDE SEQUENCE [LARGE SCALE GENOMIC DNA]</scope>
    <source>
        <strain evidence="8 9">MMS16-CNU450</strain>
    </source>
</reference>
<evidence type="ECO:0000256" key="2">
    <source>
        <dbReference type="ARBA" id="ARBA00022692"/>
    </source>
</evidence>
<feature type="transmembrane region" description="Helical" evidence="6">
    <location>
        <begin position="149"/>
        <end position="171"/>
    </location>
</feature>
<feature type="domain" description="Major facilitator superfamily (MFS) profile" evidence="7">
    <location>
        <begin position="20"/>
        <end position="511"/>
    </location>
</feature>
<dbReference type="Gene3D" id="1.20.1250.20">
    <property type="entry name" value="MFS general substrate transporter like domains"/>
    <property type="match status" value="1"/>
</dbReference>
<accession>A0A2X0IU61</accession>
<keyword evidence="9" id="KW-1185">Reference proteome</keyword>
<feature type="transmembrane region" description="Helical" evidence="6">
    <location>
        <begin position="113"/>
        <end position="137"/>
    </location>
</feature>
<feature type="transmembrane region" description="Helical" evidence="6">
    <location>
        <begin position="207"/>
        <end position="226"/>
    </location>
</feature>
<feature type="transmembrane region" description="Helical" evidence="6">
    <location>
        <begin position="177"/>
        <end position="195"/>
    </location>
</feature>
<feature type="transmembrane region" description="Helical" evidence="6">
    <location>
        <begin position="86"/>
        <end position="107"/>
    </location>
</feature>
<keyword evidence="2 6" id="KW-0812">Transmembrane</keyword>
<keyword evidence="5" id="KW-0046">Antibiotic resistance</keyword>